<dbReference type="NCBIfam" id="TIGR00194">
    <property type="entry name" value="uvrC"/>
    <property type="match status" value="1"/>
</dbReference>
<accession>A0AAU7V9G2</accession>
<evidence type="ECO:0000259" key="8">
    <source>
        <dbReference type="PROSITE" id="PS50151"/>
    </source>
</evidence>
<dbReference type="InterPro" id="IPR000305">
    <property type="entry name" value="GIY-YIG_endonuc"/>
</dbReference>
<dbReference type="SUPFAM" id="SSF46600">
    <property type="entry name" value="C-terminal UvrC-binding domain of UvrB"/>
    <property type="match status" value="1"/>
</dbReference>
<evidence type="ECO:0000256" key="7">
    <source>
        <dbReference type="SAM" id="MobiDB-lite"/>
    </source>
</evidence>
<dbReference type="SUPFAM" id="SSF47781">
    <property type="entry name" value="RuvA domain 2-like"/>
    <property type="match status" value="1"/>
</dbReference>
<dbReference type="FunFam" id="3.40.1440.10:FF:000001">
    <property type="entry name" value="UvrABC system protein C"/>
    <property type="match status" value="1"/>
</dbReference>
<dbReference type="HAMAP" id="MF_00203">
    <property type="entry name" value="UvrC"/>
    <property type="match status" value="1"/>
</dbReference>
<dbReference type="InterPro" id="IPR001943">
    <property type="entry name" value="UVR_dom"/>
</dbReference>
<dbReference type="SMART" id="SM00278">
    <property type="entry name" value="HhH1"/>
    <property type="match status" value="2"/>
</dbReference>
<dbReference type="Pfam" id="PF14520">
    <property type="entry name" value="HHH_5"/>
    <property type="match status" value="1"/>
</dbReference>
<comment type="function">
    <text evidence="6">The UvrABC repair system catalyzes the recognition and processing of DNA lesions. UvrC both incises the 5' and 3' sides of the lesion. The N-terminal half is responsible for the 3' incision and the C-terminal half is responsible for the 5' incision.</text>
</comment>
<dbReference type="Pfam" id="PF08459">
    <property type="entry name" value="UvrC_RNaseH_dom"/>
    <property type="match status" value="1"/>
</dbReference>
<dbReference type="InterPro" id="IPR010994">
    <property type="entry name" value="RuvA_2-like"/>
</dbReference>
<feature type="region of interest" description="Disordered" evidence="7">
    <location>
        <begin position="646"/>
        <end position="666"/>
    </location>
</feature>
<gene>
    <name evidence="6 11" type="primary">uvrC</name>
    <name evidence="11" type="ORF">SAC06_05095</name>
</gene>
<dbReference type="Pfam" id="PF01541">
    <property type="entry name" value="GIY-YIG"/>
    <property type="match status" value="1"/>
</dbReference>
<evidence type="ECO:0000313" key="11">
    <source>
        <dbReference type="EMBL" id="XBW08933.1"/>
    </source>
</evidence>
<feature type="domain" description="UvrC family homology region profile" evidence="10">
    <location>
        <begin position="270"/>
        <end position="527"/>
    </location>
</feature>
<dbReference type="PROSITE" id="PS50165">
    <property type="entry name" value="UVRC"/>
    <property type="match status" value="1"/>
</dbReference>
<evidence type="ECO:0000256" key="6">
    <source>
        <dbReference type="HAMAP-Rule" id="MF_00203"/>
    </source>
</evidence>
<dbReference type="CDD" id="cd10434">
    <property type="entry name" value="GIY-YIG_UvrC_Cho"/>
    <property type="match status" value="1"/>
</dbReference>
<evidence type="ECO:0000256" key="4">
    <source>
        <dbReference type="ARBA" id="ARBA00022881"/>
    </source>
</evidence>
<dbReference type="InterPro" id="IPR036876">
    <property type="entry name" value="UVR_dom_sf"/>
</dbReference>
<dbReference type="PANTHER" id="PTHR30562">
    <property type="entry name" value="UVRC/OXIDOREDUCTASE"/>
    <property type="match status" value="1"/>
</dbReference>
<dbReference type="KEGG" id="sapp:SAC06_05095"/>
<dbReference type="Gene3D" id="1.10.150.20">
    <property type="entry name" value="5' to 3' exonuclease, C-terminal subdomain"/>
    <property type="match status" value="1"/>
</dbReference>
<keyword evidence="5 6" id="KW-0234">DNA repair</keyword>
<dbReference type="SUPFAM" id="SSF82771">
    <property type="entry name" value="GIY-YIG endonuclease"/>
    <property type="match status" value="1"/>
</dbReference>
<protein>
    <recommendedName>
        <fullName evidence="6">UvrABC system protein C</fullName>
        <shortName evidence="6">Protein UvrC</shortName>
    </recommendedName>
    <alternativeName>
        <fullName evidence="6">Excinuclease ABC subunit C</fullName>
    </alternativeName>
</protein>
<dbReference type="InterPro" id="IPR047296">
    <property type="entry name" value="GIY-YIG_UvrC_Cho"/>
</dbReference>
<evidence type="ECO:0000256" key="1">
    <source>
        <dbReference type="ARBA" id="ARBA00022490"/>
    </source>
</evidence>
<dbReference type="InterPro" id="IPR001162">
    <property type="entry name" value="UvrC_RNase_H_dom"/>
</dbReference>
<comment type="subunit">
    <text evidence="6">Interacts with UvrB in an incision complex.</text>
</comment>
<comment type="similarity">
    <text evidence="6">Belongs to the UvrC family.</text>
</comment>
<keyword evidence="2 6" id="KW-0227">DNA damage</keyword>
<feature type="domain" description="UVR" evidence="8">
    <location>
        <begin position="209"/>
        <end position="244"/>
    </location>
</feature>
<proteinExistence type="inferred from homology"/>
<dbReference type="Gene3D" id="3.30.420.340">
    <property type="entry name" value="UvrC, RNAse H endonuclease domain"/>
    <property type="match status" value="1"/>
</dbReference>
<comment type="subcellular location">
    <subcellularLocation>
        <location evidence="6">Cytoplasm</location>
    </subcellularLocation>
</comment>
<dbReference type="PROSITE" id="PS50164">
    <property type="entry name" value="GIY_YIG"/>
    <property type="match status" value="1"/>
</dbReference>
<evidence type="ECO:0000259" key="10">
    <source>
        <dbReference type="PROSITE" id="PS50165"/>
    </source>
</evidence>
<dbReference type="Pfam" id="PF22920">
    <property type="entry name" value="UvrC_RNaseH"/>
    <property type="match status" value="1"/>
</dbReference>
<evidence type="ECO:0000256" key="2">
    <source>
        <dbReference type="ARBA" id="ARBA00022763"/>
    </source>
</evidence>
<dbReference type="PANTHER" id="PTHR30562:SF1">
    <property type="entry name" value="UVRABC SYSTEM PROTEIN C"/>
    <property type="match status" value="1"/>
</dbReference>
<organism evidence="11">
    <name type="scientific">Scrofimicrobium appendicitidis</name>
    <dbReference type="NCBI Taxonomy" id="3079930"/>
    <lineage>
        <taxon>Bacteria</taxon>
        <taxon>Bacillati</taxon>
        <taxon>Actinomycetota</taxon>
        <taxon>Actinomycetes</taxon>
        <taxon>Actinomycetales</taxon>
        <taxon>Actinomycetaceae</taxon>
        <taxon>Scrofimicrobium</taxon>
    </lineage>
</organism>
<keyword evidence="1 6" id="KW-0963">Cytoplasm</keyword>
<reference evidence="11" key="1">
    <citation type="submission" date="2023-11" db="EMBL/GenBank/DDBJ databases">
        <title>Scrofimicrobium hongkongense sp. nov., isolated from a patient with peritonitis.</title>
        <authorList>
            <person name="Lao H.Y."/>
            <person name="Wong A.Y.P."/>
            <person name="Ng T.L."/>
            <person name="Wong R.Y.L."/>
            <person name="Yau M.C.Y."/>
            <person name="Lam J.Y.W."/>
            <person name="Siu G.K.H."/>
        </authorList>
    </citation>
    <scope>NUCLEOTIDE SEQUENCE</scope>
    <source>
        <strain evidence="11">R131</strain>
    </source>
</reference>
<dbReference type="EMBL" id="CP138335">
    <property type="protein sequence ID" value="XBW08933.1"/>
    <property type="molecule type" value="Genomic_DNA"/>
</dbReference>
<dbReference type="RefSeq" id="WP_350259133.1">
    <property type="nucleotide sequence ID" value="NZ_CP138335.1"/>
</dbReference>
<evidence type="ECO:0000259" key="9">
    <source>
        <dbReference type="PROSITE" id="PS50164"/>
    </source>
</evidence>
<name>A0AAU7V9G2_9ACTO</name>
<dbReference type="GO" id="GO:0005737">
    <property type="term" value="C:cytoplasm"/>
    <property type="evidence" value="ECO:0007669"/>
    <property type="project" value="UniProtKB-SubCell"/>
</dbReference>
<keyword evidence="6" id="KW-0742">SOS response</keyword>
<dbReference type="InterPro" id="IPR038476">
    <property type="entry name" value="UvrC_RNase_H_dom_sf"/>
</dbReference>
<dbReference type="GO" id="GO:0009380">
    <property type="term" value="C:excinuclease repair complex"/>
    <property type="evidence" value="ECO:0007669"/>
    <property type="project" value="InterPro"/>
</dbReference>
<dbReference type="InterPro" id="IPR050066">
    <property type="entry name" value="UvrABC_protein_C"/>
</dbReference>
<dbReference type="GO" id="GO:0006289">
    <property type="term" value="P:nucleotide-excision repair"/>
    <property type="evidence" value="ECO:0007669"/>
    <property type="project" value="UniProtKB-UniRule"/>
</dbReference>
<dbReference type="PROSITE" id="PS50151">
    <property type="entry name" value="UVR"/>
    <property type="match status" value="1"/>
</dbReference>
<dbReference type="GO" id="GO:0009432">
    <property type="term" value="P:SOS response"/>
    <property type="evidence" value="ECO:0007669"/>
    <property type="project" value="UniProtKB-UniRule"/>
</dbReference>
<feature type="domain" description="GIY-YIG" evidence="9">
    <location>
        <begin position="17"/>
        <end position="96"/>
    </location>
</feature>
<dbReference type="InterPro" id="IPR035901">
    <property type="entry name" value="GIY-YIG_endonuc_sf"/>
</dbReference>
<dbReference type="InterPro" id="IPR004791">
    <property type="entry name" value="UvrC"/>
</dbReference>
<dbReference type="Gene3D" id="4.10.860.10">
    <property type="entry name" value="UVR domain"/>
    <property type="match status" value="1"/>
</dbReference>
<dbReference type="Pfam" id="PF02151">
    <property type="entry name" value="UVR"/>
    <property type="match status" value="1"/>
</dbReference>
<dbReference type="GO" id="GO:0009381">
    <property type="term" value="F:excinuclease ABC activity"/>
    <property type="evidence" value="ECO:0007669"/>
    <property type="project" value="UniProtKB-UniRule"/>
</dbReference>
<keyword evidence="4 6" id="KW-0267">Excision nuclease</keyword>
<dbReference type="GO" id="GO:0003677">
    <property type="term" value="F:DNA binding"/>
    <property type="evidence" value="ECO:0007669"/>
    <property type="project" value="UniProtKB-UniRule"/>
</dbReference>
<sequence length="666" mass="74034">MAARQPWWRPPTSEIPTEPGVYRFRDGEGRVIYVGKAKNLRARIVNYFQDPSVLHPRTAQMVAHARSVQWTIVASEIEALTLEFQWINELEPRYNVIFRDDKSYPYLAVSMGEQFPRVAISRDARRPGTRYFGPYTHVWAIRETIDNLLNTFPVRTCSPGVLRRAQAQGRPCLLGYIDRCSAPCVGRISEADHRHLAEELCSFMEGKTAPFVRQLEAEMREAAAQQDYETAAKRRDQLRALEKVQERNTIVLPVDTDADIYALIGDDLDVAVHVFYVRGGRVRGTRGWVIERVDERTEPELMRDLLEQTYLDQPARRQKVAPVSVDDVEHTPLEAIPARILVSHQPAETQFLEEWLGSLRGAKVKIGVPRRGQKADLMNTVAQNARHSLEVYKTRRAGDLTQRAVALEELQTALGLAEAPLRIECFDISHTGGTNRVASMVVFEDGAPRKDAYRTYNIQGQGETSDDTAAMSEVLTRRFRRGVEPDEDLESGAIDAQTGKPRRFAYRPDLLVVDGGLPQVNAARAALDEVGVEIPVVGLAKRLEEIWLPAEPFPVILPRSSAGLYLLQHLRDESHRFAIKQHRAKRSKAQTRSALDAVPGLGPARQKALLKTFGSIRKIRAASAEELASVPGVGPKLAATIQASLAGGGKPSAAGQEGPEGGKLGP</sequence>
<dbReference type="AlphaFoldDB" id="A0AAU7V9G2"/>
<evidence type="ECO:0000256" key="5">
    <source>
        <dbReference type="ARBA" id="ARBA00023204"/>
    </source>
</evidence>
<dbReference type="Gene3D" id="3.40.1440.10">
    <property type="entry name" value="GIY-YIG endonuclease"/>
    <property type="match status" value="1"/>
</dbReference>
<dbReference type="InterPro" id="IPR003583">
    <property type="entry name" value="Hlx-hairpin-Hlx_DNA-bd_motif"/>
</dbReference>
<dbReference type="SMART" id="SM00465">
    <property type="entry name" value="GIYc"/>
    <property type="match status" value="1"/>
</dbReference>
<evidence type="ECO:0000256" key="3">
    <source>
        <dbReference type="ARBA" id="ARBA00022769"/>
    </source>
</evidence>
<dbReference type="NCBIfam" id="NF001824">
    <property type="entry name" value="PRK00558.1-5"/>
    <property type="match status" value="1"/>
</dbReference>
<keyword evidence="11" id="KW-0378">Hydrolase</keyword>
<keyword evidence="3 6" id="KW-0228">DNA excision</keyword>